<dbReference type="Proteomes" id="UP001300692">
    <property type="component" value="Unassembled WGS sequence"/>
</dbReference>
<dbReference type="Gene3D" id="3.40.50.720">
    <property type="entry name" value="NAD(P)-binding Rossmann-like Domain"/>
    <property type="match status" value="1"/>
</dbReference>
<proteinExistence type="inferred from homology"/>
<evidence type="ECO:0000259" key="2">
    <source>
        <dbReference type="Pfam" id="PF01370"/>
    </source>
</evidence>
<dbReference type="InterPro" id="IPR001509">
    <property type="entry name" value="Epimerase_deHydtase"/>
</dbReference>
<evidence type="ECO:0000313" key="4">
    <source>
        <dbReference type="Proteomes" id="UP001300692"/>
    </source>
</evidence>
<dbReference type="RefSeq" id="WP_264138496.1">
    <property type="nucleotide sequence ID" value="NZ_JAOYOD010000001.1"/>
</dbReference>
<keyword evidence="4" id="KW-1185">Reference proteome</keyword>
<feature type="domain" description="NAD-dependent epimerase/dehydratase" evidence="2">
    <location>
        <begin position="5"/>
        <end position="238"/>
    </location>
</feature>
<dbReference type="Gene3D" id="3.90.25.10">
    <property type="entry name" value="UDP-galactose 4-epimerase, domain 1"/>
    <property type="match status" value="1"/>
</dbReference>
<dbReference type="EMBL" id="JAOYOD010000001">
    <property type="protein sequence ID" value="MCV9387676.1"/>
    <property type="molecule type" value="Genomic_DNA"/>
</dbReference>
<organism evidence="3 4">
    <name type="scientific">Reichenbachiella ulvae</name>
    <dbReference type="NCBI Taxonomy" id="2980104"/>
    <lineage>
        <taxon>Bacteria</taxon>
        <taxon>Pseudomonadati</taxon>
        <taxon>Bacteroidota</taxon>
        <taxon>Cytophagia</taxon>
        <taxon>Cytophagales</taxon>
        <taxon>Reichenbachiellaceae</taxon>
        <taxon>Reichenbachiella</taxon>
    </lineage>
</organism>
<reference evidence="3 4" key="1">
    <citation type="submission" date="2022-10" db="EMBL/GenBank/DDBJ databases">
        <title>Comparative genomics and taxonomic characterization of three novel marine species of genus Reichenbachiella exhibiting antioxidant and polysaccharide degradation activities.</title>
        <authorList>
            <person name="Muhammad N."/>
            <person name="Lee Y.-J."/>
            <person name="Ko J."/>
            <person name="Kim S.-G."/>
        </authorList>
    </citation>
    <scope>NUCLEOTIDE SEQUENCE [LARGE SCALE GENOMIC DNA]</scope>
    <source>
        <strain evidence="3 4">ABR2-5</strain>
    </source>
</reference>
<gene>
    <name evidence="3" type="ORF">N7U62_13425</name>
</gene>
<evidence type="ECO:0000313" key="3">
    <source>
        <dbReference type="EMBL" id="MCV9387676.1"/>
    </source>
</evidence>
<dbReference type="InterPro" id="IPR036291">
    <property type="entry name" value="NAD(P)-bd_dom_sf"/>
</dbReference>
<sequence>MIKSLVTGGAGFIGSHVAKHLIDAGHEVYVLDDLSGGFKSNIPDQAHFMEGSILDHQLLEKLFAEQKFDYVYHLAAYAAEGLSHFIKRFNYQNNLTGSVNLLNESIKNQVKCFVFTSSIAIYGDLPTPMTEEMTPQPEDPYGIAKWAFEQELAVSKKMFGQDYIIFRPHNVYGEGQNISDPYRNVLGIFMKQILEEKPLTIFGDGSQTRAFSHISEVAPVIAESVNHPAAFGETFNIGSDQTSSVHELAQMILEAFDSTLAIEFLPERMEVKHAHASHDKLKRFFKIPKECKLEEGIKKMAHWAKKQGLKAGKKFDEIEIYKNLPSSWK</sequence>
<dbReference type="SUPFAM" id="SSF51735">
    <property type="entry name" value="NAD(P)-binding Rossmann-fold domains"/>
    <property type="match status" value="1"/>
</dbReference>
<comment type="caution">
    <text evidence="3">The sequence shown here is derived from an EMBL/GenBank/DDBJ whole genome shotgun (WGS) entry which is preliminary data.</text>
</comment>
<comment type="similarity">
    <text evidence="1">Belongs to the NAD(P)-dependent epimerase/dehydratase family.</text>
</comment>
<evidence type="ECO:0000256" key="1">
    <source>
        <dbReference type="ARBA" id="ARBA00007637"/>
    </source>
</evidence>
<accession>A0ABT3CVT4</accession>
<name>A0ABT3CVT4_9BACT</name>
<dbReference type="PANTHER" id="PTHR43000">
    <property type="entry name" value="DTDP-D-GLUCOSE 4,6-DEHYDRATASE-RELATED"/>
    <property type="match status" value="1"/>
</dbReference>
<dbReference type="Pfam" id="PF01370">
    <property type="entry name" value="Epimerase"/>
    <property type="match status" value="1"/>
</dbReference>
<protein>
    <submittedName>
        <fullName evidence="3">NAD-dependent epimerase/dehydratase family protein</fullName>
    </submittedName>
</protein>